<evidence type="ECO:0000313" key="3">
    <source>
        <dbReference type="EMBL" id="HEN14398.1"/>
    </source>
</evidence>
<organism evidence="3">
    <name type="scientific">Schlesneria paludicola</name>
    <dbReference type="NCBI Taxonomy" id="360056"/>
    <lineage>
        <taxon>Bacteria</taxon>
        <taxon>Pseudomonadati</taxon>
        <taxon>Planctomycetota</taxon>
        <taxon>Planctomycetia</taxon>
        <taxon>Planctomycetales</taxon>
        <taxon>Planctomycetaceae</taxon>
        <taxon>Schlesneria</taxon>
    </lineage>
</organism>
<dbReference type="Gene3D" id="3.40.50.1820">
    <property type="entry name" value="alpha/beta hydrolase"/>
    <property type="match status" value="2"/>
</dbReference>
<evidence type="ECO:0000259" key="2">
    <source>
        <dbReference type="Pfam" id="PF01738"/>
    </source>
</evidence>
<feature type="signal peptide" evidence="1">
    <location>
        <begin position="1"/>
        <end position="21"/>
    </location>
</feature>
<sequence length="788" mass="87252">MLRVVLVVGFLVLSSCLGVVAAEPLSFPPTLPGTEPLTIAEPLDEVMVAGIDRFALRAIAQAARERAGRWKRDTSSPEAYQMSLEPYRERFRQILGIVDPRIAGRGIEDLSLTSLTGMEMPGTRFARNEDELYSILPVRWQVLDGVTAEGLVLEPVVDEIVGAVIAIPDATWTPEEFCGADPDKPEATPMARWFAEQGLLVVIPTLLSRDDTFAGNPDVAMTNQSHREWVYRQAFELGRHVIGYEVQKVLAAVDALERFNKDVEADLPIGVAGVGEGGLLALSAAALDPRIDAALVSGYVQPREHVWEEPIDRNVWNLLTEFGDAEIAGMIAPRPLIVEACAVPDVTTPLPVTPGRRGGAAPGQIRTADVAAVRAEFERAREIYASIREDEQLQLVVSGPQGTGPAGSTRALRTFLAALEIEEVDVAPGDPLKLNAEVDAETRQQRQVQELVNFTQRLLRLCYKTRDKRWGAADKSSVAAWEQSADTLRNQVWDELIGRIPDPVLPPAPRTRKILETPEYHGYDVVVDVFPDVIASGVLLLPADLKAGEQRPVVVCQHGLEGTPMDTIGGPGTPGYPPYKAFSAELAKQGFIVYAPQNPYRGKDRFRTLQRKSNPLGRSLFSYILPQHQATLAWLKTQPWVDPERIAFYGLSYGGKTAVRVPPLLPDYCLSICSADYNEWVYKNATIDSPRSYLYTGEYEIFEWNMGHVANYAELASLMAPRPFMVERGHDDGVADDEWVAWEYAKVRRHYAKLGLADRTEIEFFNGPHTINGQGTFSFLRRHLRGEQ</sequence>
<evidence type="ECO:0000256" key="1">
    <source>
        <dbReference type="SAM" id="SignalP"/>
    </source>
</evidence>
<feature type="chain" id="PRO_5027929232" description="Dienelactone hydrolase domain-containing protein" evidence="1">
    <location>
        <begin position="22"/>
        <end position="788"/>
    </location>
</feature>
<reference evidence="3" key="1">
    <citation type="journal article" date="2020" name="mSystems">
        <title>Genome- and Community-Level Interaction Insights into Carbon Utilization and Element Cycling Functions of Hydrothermarchaeota in Hydrothermal Sediment.</title>
        <authorList>
            <person name="Zhou Z."/>
            <person name="Liu Y."/>
            <person name="Xu W."/>
            <person name="Pan J."/>
            <person name="Luo Z.H."/>
            <person name="Li M."/>
        </authorList>
    </citation>
    <scope>NUCLEOTIDE SEQUENCE [LARGE SCALE GENOMIC DNA]</scope>
    <source>
        <strain evidence="3">SpSt-339</strain>
    </source>
</reference>
<name>A0A7C2JZ78_9PLAN</name>
<dbReference type="Pfam" id="PF01738">
    <property type="entry name" value="DLH"/>
    <property type="match status" value="2"/>
</dbReference>
<dbReference type="InterPro" id="IPR050261">
    <property type="entry name" value="FrsA_esterase"/>
</dbReference>
<dbReference type="AlphaFoldDB" id="A0A7C2JZ78"/>
<comment type="caution">
    <text evidence="3">The sequence shown here is derived from an EMBL/GenBank/DDBJ whole genome shotgun (WGS) entry which is preliminary data.</text>
</comment>
<feature type="domain" description="Dienelactone hydrolase" evidence="2">
    <location>
        <begin position="187"/>
        <end position="296"/>
    </location>
</feature>
<protein>
    <recommendedName>
        <fullName evidence="2">Dienelactone hydrolase domain-containing protein</fullName>
    </recommendedName>
</protein>
<dbReference type="EMBL" id="DSOK01000090">
    <property type="protein sequence ID" value="HEN14398.1"/>
    <property type="molecule type" value="Genomic_DNA"/>
</dbReference>
<gene>
    <name evidence="3" type="ORF">ENQ76_02875</name>
</gene>
<dbReference type="PANTHER" id="PTHR22946">
    <property type="entry name" value="DIENELACTONE HYDROLASE DOMAIN-CONTAINING PROTEIN-RELATED"/>
    <property type="match status" value="1"/>
</dbReference>
<dbReference type="GO" id="GO:0016787">
    <property type="term" value="F:hydrolase activity"/>
    <property type="evidence" value="ECO:0007669"/>
    <property type="project" value="InterPro"/>
</dbReference>
<keyword evidence="1" id="KW-0732">Signal</keyword>
<proteinExistence type="predicted"/>
<dbReference type="InterPro" id="IPR002925">
    <property type="entry name" value="Dienelactn_hydro"/>
</dbReference>
<accession>A0A7C2JZ78</accession>
<dbReference type="SUPFAM" id="SSF53474">
    <property type="entry name" value="alpha/beta-Hydrolases"/>
    <property type="match status" value="2"/>
</dbReference>
<dbReference type="InterPro" id="IPR029058">
    <property type="entry name" value="AB_hydrolase_fold"/>
</dbReference>
<dbReference type="PROSITE" id="PS51257">
    <property type="entry name" value="PROKAR_LIPOPROTEIN"/>
    <property type="match status" value="1"/>
</dbReference>
<feature type="domain" description="Dienelactone hydrolase" evidence="2">
    <location>
        <begin position="582"/>
        <end position="661"/>
    </location>
</feature>